<sequence length="457" mass="52827">MIHGLCGSVAHTWRQKDNSSNIITDCWPKFILFVFMLFNIFRIGYIWISRSQCASLVRADRFKIQLQAAGVGRRPVIFICHSMGGLLAKRLLLDLPDLTDKTVGILFIATPHRGSPIAAWGYSILHPTEDVRFLHEQNPVNRKVRIINLIGLIFSYLFLIPVIVSMVETKESNLIGNKYLFFLKFNCKFFDDLQLISCVFDLNQYFILLFNITLIQHLSTGNLNIVKFNGIQITLMFLQIYLDNAFFLVSSFYSAGYLMSLVTDQLTFFLKKKHFWVSTHFLVRKCYLTNILFILTKIYQLSSLGKLSVRIGGIEFHLKCSLPSKMTIDCQISILFFAYEVINIACLLDRLPPKIATLNHSFKHAFRDSLIYLSYVYYRPMNFTDYCFKIPGKVNIGMTPCSHSMCVTVIEPRILAGYWNFIFCVHLLHECTSTLLISVTDIFPVMYYFYCLANIRI</sequence>
<feature type="transmembrane region" description="Helical" evidence="1">
    <location>
        <begin position="30"/>
        <end position="48"/>
    </location>
</feature>
<protein>
    <submittedName>
        <fullName evidence="3">GPI inositol-deacylase</fullName>
    </submittedName>
</protein>
<dbReference type="InterPro" id="IPR010558">
    <property type="entry name" value="Ly-6-related"/>
</dbReference>
<dbReference type="InterPro" id="IPR029058">
    <property type="entry name" value="AB_hydrolase_fold"/>
</dbReference>
<dbReference type="Gene3D" id="3.40.50.1820">
    <property type="entry name" value="alpha/beta hydrolase"/>
    <property type="match status" value="1"/>
</dbReference>
<dbReference type="Pfam" id="PF06579">
    <property type="entry name" value="Ly-6_related"/>
    <property type="match status" value="1"/>
</dbReference>
<accession>A0A1I7WG03</accession>
<proteinExistence type="predicted"/>
<evidence type="ECO:0000256" key="1">
    <source>
        <dbReference type="SAM" id="Phobius"/>
    </source>
</evidence>
<evidence type="ECO:0000313" key="2">
    <source>
        <dbReference type="Proteomes" id="UP000095283"/>
    </source>
</evidence>
<feature type="transmembrane region" description="Helical" evidence="1">
    <location>
        <begin position="146"/>
        <end position="167"/>
    </location>
</feature>
<keyword evidence="1" id="KW-0472">Membrane</keyword>
<dbReference type="WBParaSite" id="Hba_03914">
    <property type="protein sequence ID" value="Hba_03914"/>
    <property type="gene ID" value="Hba_03914"/>
</dbReference>
<evidence type="ECO:0000313" key="3">
    <source>
        <dbReference type="WBParaSite" id="Hba_03914"/>
    </source>
</evidence>
<dbReference type="SUPFAM" id="SSF53474">
    <property type="entry name" value="alpha/beta-Hydrolases"/>
    <property type="match status" value="1"/>
</dbReference>
<keyword evidence="1" id="KW-1133">Transmembrane helix</keyword>
<organism evidence="2 3">
    <name type="scientific">Heterorhabditis bacteriophora</name>
    <name type="common">Entomopathogenic nematode worm</name>
    <dbReference type="NCBI Taxonomy" id="37862"/>
    <lineage>
        <taxon>Eukaryota</taxon>
        <taxon>Metazoa</taxon>
        <taxon>Ecdysozoa</taxon>
        <taxon>Nematoda</taxon>
        <taxon>Chromadorea</taxon>
        <taxon>Rhabditida</taxon>
        <taxon>Rhabditina</taxon>
        <taxon>Rhabditomorpha</taxon>
        <taxon>Strongyloidea</taxon>
        <taxon>Heterorhabditidae</taxon>
        <taxon>Heterorhabditis</taxon>
    </lineage>
</organism>
<keyword evidence="1" id="KW-0812">Transmembrane</keyword>
<dbReference type="PANTHER" id="PTHR48187:SF2">
    <property type="entry name" value="LD21810P"/>
    <property type="match status" value="1"/>
</dbReference>
<reference evidence="3" key="1">
    <citation type="submission" date="2016-11" db="UniProtKB">
        <authorList>
            <consortium name="WormBaseParasite"/>
        </authorList>
    </citation>
    <scope>IDENTIFICATION</scope>
</reference>
<dbReference type="Proteomes" id="UP000095283">
    <property type="component" value="Unplaced"/>
</dbReference>
<dbReference type="AlphaFoldDB" id="A0A1I7WG03"/>
<dbReference type="PANTHER" id="PTHR48187">
    <property type="entry name" value="LD21810P"/>
    <property type="match status" value="1"/>
</dbReference>
<keyword evidence="2" id="KW-1185">Reference proteome</keyword>
<name>A0A1I7WG03_HETBA</name>